<dbReference type="InterPro" id="IPR047574">
    <property type="entry name" value="AD"/>
</dbReference>
<dbReference type="AlphaFoldDB" id="A0AAD9KZD7"/>
<protein>
    <recommendedName>
        <fullName evidence="7">Mediator of RNA polymerase II transcription subunit 9</fullName>
    </recommendedName>
    <alternativeName>
        <fullName evidence="7">Mediator complex subunit 9</fullName>
    </alternativeName>
</protein>
<dbReference type="GO" id="GO:0006357">
    <property type="term" value="P:regulation of transcription by RNA polymerase II"/>
    <property type="evidence" value="ECO:0007669"/>
    <property type="project" value="InterPro"/>
</dbReference>
<evidence type="ECO:0000256" key="1">
    <source>
        <dbReference type="ARBA" id="ARBA00004123"/>
    </source>
</evidence>
<comment type="subunit">
    <text evidence="7">Component of the Mediator complex.</text>
</comment>
<evidence type="ECO:0000256" key="3">
    <source>
        <dbReference type="ARBA" id="ARBA00023015"/>
    </source>
</evidence>
<comment type="subcellular location">
    <subcellularLocation>
        <location evidence="1 7">Nucleus</location>
    </subcellularLocation>
</comment>
<dbReference type="CDD" id="cd11676">
    <property type="entry name" value="Gemin6"/>
    <property type="match status" value="1"/>
</dbReference>
<sequence>MEELDVNFLPIVYEILKSCSVEKDPYELPQKVAELKAKLQLAKEQIAKLPGIDYSKEEQERQLELLRQQLVIKTELLKKDPSEFMNHLHKEVCVTADDGTTHKGWVYTIDPVSQSVVLVQFATPEGSDTATPSRLEVIMGHAVVNITMVNSQTDTYKKELDRLFRPKLMEELSGREELEKRKEKVRSWLAMNRMPVTVAGEVLNISDAAFVEPPYEAENCRSTNEIILGRIQGLIKNIPKTDDSAEC</sequence>
<comment type="caution">
    <text evidence="9">The sequence shown here is derived from an EMBL/GenBank/DDBJ whole genome shotgun (WGS) entry which is preliminary data.</text>
</comment>
<evidence type="ECO:0000256" key="6">
    <source>
        <dbReference type="ARBA" id="ARBA00023242"/>
    </source>
</evidence>
<dbReference type="Pfam" id="PF20417">
    <property type="entry name" value="Gemin6_C"/>
    <property type="match status" value="1"/>
</dbReference>
<dbReference type="Pfam" id="PF07544">
    <property type="entry name" value="Med9"/>
    <property type="match status" value="1"/>
</dbReference>
<keyword evidence="10" id="KW-1185">Reference proteome</keyword>
<proteinExistence type="inferred from homology"/>
<comment type="function">
    <text evidence="7">Component of the Mediator complex, a coactivator involved in the regulated transcription of nearly all RNA polymerase II-dependent genes. Mediator functions as a bridge to convey information from gene-specific regulatory proteins to the basal RNA polymerase II transcription machinery. Mediator is recruited to promoters by direct interactions with regulatory proteins and serves as a scaffold for the assembly of a functional preinitiation complex with RNA polymerase II and the general transcription factors.</text>
</comment>
<evidence type="ECO:0000313" key="10">
    <source>
        <dbReference type="Proteomes" id="UP001209878"/>
    </source>
</evidence>
<dbReference type="GO" id="GO:0003712">
    <property type="term" value="F:transcription coregulator activity"/>
    <property type="evidence" value="ECO:0007669"/>
    <property type="project" value="InterPro"/>
</dbReference>
<dbReference type="InterPro" id="IPR011425">
    <property type="entry name" value="Med9"/>
</dbReference>
<evidence type="ECO:0000313" key="9">
    <source>
        <dbReference type="EMBL" id="KAK2180125.1"/>
    </source>
</evidence>
<dbReference type="Gene3D" id="2.30.30.100">
    <property type="match status" value="1"/>
</dbReference>
<dbReference type="Proteomes" id="UP001209878">
    <property type="component" value="Unassembled WGS sequence"/>
</dbReference>
<dbReference type="GO" id="GO:0000387">
    <property type="term" value="P:spliceosomal snRNP assembly"/>
    <property type="evidence" value="ECO:0007669"/>
    <property type="project" value="TreeGrafter"/>
</dbReference>
<evidence type="ECO:0000256" key="4">
    <source>
        <dbReference type="ARBA" id="ARBA00023159"/>
    </source>
</evidence>
<dbReference type="GO" id="GO:0016592">
    <property type="term" value="C:mediator complex"/>
    <property type="evidence" value="ECO:0007669"/>
    <property type="project" value="InterPro"/>
</dbReference>
<reference evidence="9" key="1">
    <citation type="journal article" date="2023" name="Mol. Biol. Evol.">
        <title>Third-Generation Sequencing Reveals the Adaptive Role of the Epigenome in Three Deep-Sea Polychaetes.</title>
        <authorList>
            <person name="Perez M."/>
            <person name="Aroh O."/>
            <person name="Sun Y."/>
            <person name="Lan Y."/>
            <person name="Juniper S.K."/>
            <person name="Young C.R."/>
            <person name="Angers B."/>
            <person name="Qian P.Y."/>
        </authorList>
    </citation>
    <scope>NUCLEOTIDE SEQUENCE</scope>
    <source>
        <strain evidence="9">R07B-5</strain>
    </source>
</reference>
<feature type="domain" description="AD" evidence="8">
    <location>
        <begin position="142"/>
        <end position="243"/>
    </location>
</feature>
<evidence type="ECO:0000259" key="8">
    <source>
        <dbReference type="PROSITE" id="PS52001"/>
    </source>
</evidence>
<gene>
    <name evidence="7" type="primary">MED9</name>
    <name evidence="9" type="ORF">NP493_458g02042</name>
</gene>
<dbReference type="PANTHER" id="PTHR14710">
    <property type="entry name" value="GEM-ASSOCIATED PROTEIN 6"/>
    <property type="match status" value="1"/>
</dbReference>
<comment type="similarity">
    <text evidence="2 7">Belongs to the Mediator complex subunit 9 family.</text>
</comment>
<dbReference type="PROSITE" id="PS52001">
    <property type="entry name" value="AD"/>
    <property type="match status" value="1"/>
</dbReference>
<name>A0AAD9KZD7_RIDPI</name>
<keyword evidence="5 7" id="KW-0804">Transcription</keyword>
<dbReference type="InterPro" id="IPR046856">
    <property type="entry name" value="Gemin6_C"/>
</dbReference>
<keyword evidence="6 7" id="KW-0539">Nucleus</keyword>
<evidence type="ECO:0000256" key="5">
    <source>
        <dbReference type="ARBA" id="ARBA00023163"/>
    </source>
</evidence>
<organism evidence="9 10">
    <name type="scientific">Ridgeia piscesae</name>
    <name type="common">Tubeworm</name>
    <dbReference type="NCBI Taxonomy" id="27915"/>
    <lineage>
        <taxon>Eukaryota</taxon>
        <taxon>Metazoa</taxon>
        <taxon>Spiralia</taxon>
        <taxon>Lophotrochozoa</taxon>
        <taxon>Annelida</taxon>
        <taxon>Polychaeta</taxon>
        <taxon>Sedentaria</taxon>
        <taxon>Canalipalpata</taxon>
        <taxon>Sabellida</taxon>
        <taxon>Siboglinidae</taxon>
        <taxon>Ridgeia</taxon>
    </lineage>
</organism>
<evidence type="ECO:0000256" key="7">
    <source>
        <dbReference type="RuleBase" id="RU364145"/>
    </source>
</evidence>
<accession>A0AAD9KZD7</accession>
<keyword evidence="4 7" id="KW-0010">Activator</keyword>
<dbReference type="GO" id="GO:0000245">
    <property type="term" value="P:spliceosomal complex assembly"/>
    <property type="evidence" value="ECO:0007669"/>
    <property type="project" value="InterPro"/>
</dbReference>
<dbReference type="GO" id="GO:0032797">
    <property type="term" value="C:SMN complex"/>
    <property type="evidence" value="ECO:0007669"/>
    <property type="project" value="TreeGrafter"/>
</dbReference>
<evidence type="ECO:0000256" key="2">
    <source>
        <dbReference type="ARBA" id="ARBA00008089"/>
    </source>
</evidence>
<dbReference type="EMBL" id="JAODUO010000457">
    <property type="protein sequence ID" value="KAK2180125.1"/>
    <property type="molecule type" value="Genomic_DNA"/>
</dbReference>
<dbReference type="InterPro" id="IPR009422">
    <property type="entry name" value="Gemin6"/>
</dbReference>
<dbReference type="PANTHER" id="PTHR14710:SF2">
    <property type="entry name" value="GEM-ASSOCIATED PROTEIN 6"/>
    <property type="match status" value="1"/>
</dbReference>
<keyword evidence="3 7" id="KW-0805">Transcription regulation</keyword>